<proteinExistence type="predicted"/>
<dbReference type="EMBL" id="KQ085990">
    <property type="protein sequence ID" value="KLO11853.1"/>
    <property type="molecule type" value="Genomic_DNA"/>
</dbReference>
<dbReference type="InParanoid" id="A0A0H2RQU4"/>
<gene>
    <name evidence="1" type="ORF">SCHPADRAFT_448455</name>
</gene>
<name>A0A0H2RQU4_9AGAM</name>
<organism evidence="1 2">
    <name type="scientific">Schizopora paradoxa</name>
    <dbReference type="NCBI Taxonomy" id="27342"/>
    <lineage>
        <taxon>Eukaryota</taxon>
        <taxon>Fungi</taxon>
        <taxon>Dikarya</taxon>
        <taxon>Basidiomycota</taxon>
        <taxon>Agaricomycotina</taxon>
        <taxon>Agaricomycetes</taxon>
        <taxon>Hymenochaetales</taxon>
        <taxon>Schizoporaceae</taxon>
        <taxon>Schizopora</taxon>
    </lineage>
</organism>
<evidence type="ECO:0000313" key="1">
    <source>
        <dbReference type="EMBL" id="KLO11853.1"/>
    </source>
</evidence>
<evidence type="ECO:0000313" key="2">
    <source>
        <dbReference type="Proteomes" id="UP000053477"/>
    </source>
</evidence>
<sequence length="96" mass="10600">MTRTAPSRRYINCSGNFDAINVTVSHPDEFMSEKERIPDVNELLPDSLISCITLTLSQCAFYMERPRYSLASLTMQGIVFGSETLTQDPGSSGTST</sequence>
<accession>A0A0H2RQU4</accession>
<dbReference type="AlphaFoldDB" id="A0A0H2RQU4"/>
<dbReference type="Proteomes" id="UP000053477">
    <property type="component" value="Unassembled WGS sequence"/>
</dbReference>
<protein>
    <submittedName>
        <fullName evidence="1">Uncharacterized protein</fullName>
    </submittedName>
</protein>
<reference evidence="1 2" key="1">
    <citation type="submission" date="2015-04" db="EMBL/GenBank/DDBJ databases">
        <title>Complete genome sequence of Schizopora paradoxa KUC8140, a cosmopolitan wood degrader in East Asia.</title>
        <authorList>
            <consortium name="DOE Joint Genome Institute"/>
            <person name="Min B."/>
            <person name="Park H."/>
            <person name="Jang Y."/>
            <person name="Kim J.-J."/>
            <person name="Kim K.H."/>
            <person name="Pangilinan J."/>
            <person name="Lipzen A."/>
            <person name="Riley R."/>
            <person name="Grigoriev I.V."/>
            <person name="Spatafora J.W."/>
            <person name="Choi I.-G."/>
        </authorList>
    </citation>
    <scope>NUCLEOTIDE SEQUENCE [LARGE SCALE GENOMIC DNA]</scope>
    <source>
        <strain evidence="1 2">KUC8140</strain>
    </source>
</reference>
<keyword evidence="2" id="KW-1185">Reference proteome</keyword>